<reference evidence="2 3" key="1">
    <citation type="submission" date="2019-02" db="EMBL/GenBank/DDBJ databases">
        <title>Deep-cultivation of Planctomycetes and their phenomic and genomic characterization uncovers novel biology.</title>
        <authorList>
            <person name="Wiegand S."/>
            <person name="Jogler M."/>
            <person name="Boedeker C."/>
            <person name="Pinto D."/>
            <person name="Vollmers J."/>
            <person name="Rivas-Marin E."/>
            <person name="Kohn T."/>
            <person name="Peeters S.H."/>
            <person name="Heuer A."/>
            <person name="Rast P."/>
            <person name="Oberbeckmann S."/>
            <person name="Bunk B."/>
            <person name="Jeske O."/>
            <person name="Meyerdierks A."/>
            <person name="Storesund J.E."/>
            <person name="Kallscheuer N."/>
            <person name="Luecker S."/>
            <person name="Lage O.M."/>
            <person name="Pohl T."/>
            <person name="Merkel B.J."/>
            <person name="Hornburger P."/>
            <person name="Mueller R.-W."/>
            <person name="Bruemmer F."/>
            <person name="Labrenz M."/>
            <person name="Spormann A.M."/>
            <person name="Op Den Camp H."/>
            <person name="Overmann J."/>
            <person name="Amann R."/>
            <person name="Jetten M.S.M."/>
            <person name="Mascher T."/>
            <person name="Medema M.H."/>
            <person name="Devos D.P."/>
            <person name="Kaster A.-K."/>
            <person name="Ovreas L."/>
            <person name="Rohde M."/>
            <person name="Galperin M.Y."/>
            <person name="Jogler C."/>
        </authorList>
    </citation>
    <scope>NUCLEOTIDE SEQUENCE [LARGE SCALE GENOMIC DNA]</scope>
    <source>
        <strain evidence="2 3">Enr8</strain>
    </source>
</reference>
<dbReference type="Proteomes" id="UP000318878">
    <property type="component" value="Unassembled WGS sequence"/>
</dbReference>
<comment type="caution">
    <text evidence="2">The sequence shown here is derived from an EMBL/GenBank/DDBJ whole genome shotgun (WGS) entry which is preliminary data.</text>
</comment>
<dbReference type="RefSeq" id="WP_146434186.1">
    <property type="nucleotide sequence ID" value="NZ_SJPF01000004.1"/>
</dbReference>
<evidence type="ECO:0000256" key="1">
    <source>
        <dbReference type="SAM" id="Phobius"/>
    </source>
</evidence>
<gene>
    <name evidence="2" type="ORF">Enr8_37030</name>
</gene>
<sequence length="85" mass="8917">MNTKVARTPDKTGDPQFNLTNAVTYGLLTAVLTAPIGAILAFYLAADDVSVATLWQFHVQAPVSFAALVAFLTSGLFGAKFGAQL</sequence>
<organism evidence="2 3">
    <name type="scientific">Blastopirellula retiformator</name>
    <dbReference type="NCBI Taxonomy" id="2527970"/>
    <lineage>
        <taxon>Bacteria</taxon>
        <taxon>Pseudomonadati</taxon>
        <taxon>Planctomycetota</taxon>
        <taxon>Planctomycetia</taxon>
        <taxon>Pirellulales</taxon>
        <taxon>Pirellulaceae</taxon>
        <taxon>Blastopirellula</taxon>
    </lineage>
</organism>
<keyword evidence="1" id="KW-0812">Transmembrane</keyword>
<evidence type="ECO:0000313" key="2">
    <source>
        <dbReference type="EMBL" id="TWT31779.1"/>
    </source>
</evidence>
<accession>A0A5C5V171</accession>
<feature type="transmembrane region" description="Helical" evidence="1">
    <location>
        <begin position="21"/>
        <end position="45"/>
    </location>
</feature>
<feature type="transmembrane region" description="Helical" evidence="1">
    <location>
        <begin position="57"/>
        <end position="79"/>
    </location>
</feature>
<keyword evidence="3" id="KW-1185">Reference proteome</keyword>
<protein>
    <submittedName>
        <fullName evidence="2">Uncharacterized protein</fullName>
    </submittedName>
</protein>
<dbReference type="OrthoDB" id="9846709at2"/>
<proteinExistence type="predicted"/>
<name>A0A5C5V171_9BACT</name>
<keyword evidence="1" id="KW-1133">Transmembrane helix</keyword>
<evidence type="ECO:0000313" key="3">
    <source>
        <dbReference type="Proteomes" id="UP000318878"/>
    </source>
</evidence>
<dbReference type="AlphaFoldDB" id="A0A5C5V171"/>
<keyword evidence="1" id="KW-0472">Membrane</keyword>
<dbReference type="EMBL" id="SJPF01000004">
    <property type="protein sequence ID" value="TWT31779.1"/>
    <property type="molecule type" value="Genomic_DNA"/>
</dbReference>